<feature type="compositionally biased region" description="Gly residues" evidence="4">
    <location>
        <begin position="1405"/>
        <end position="1415"/>
    </location>
</feature>
<dbReference type="OrthoDB" id="202537at2759"/>
<comment type="similarity">
    <text evidence="1">Belongs to the glycosyl hydrolase 32 family.</text>
</comment>
<reference evidence="7" key="1">
    <citation type="journal article" date="2016" name="Nat. Commun.">
        <title>The Gonium pectorale genome demonstrates co-option of cell cycle regulation during the evolution of multicellularity.</title>
        <authorList>
            <person name="Hanschen E.R."/>
            <person name="Marriage T.N."/>
            <person name="Ferris P.J."/>
            <person name="Hamaji T."/>
            <person name="Toyoda A."/>
            <person name="Fujiyama A."/>
            <person name="Neme R."/>
            <person name="Noguchi H."/>
            <person name="Minakuchi Y."/>
            <person name="Suzuki M."/>
            <person name="Kawai-Toyooka H."/>
            <person name="Smith D.R."/>
            <person name="Sparks H."/>
            <person name="Anderson J."/>
            <person name="Bakaric R."/>
            <person name="Luria V."/>
            <person name="Karger A."/>
            <person name="Kirschner M.W."/>
            <person name="Durand P.M."/>
            <person name="Michod R.E."/>
            <person name="Nozaki H."/>
            <person name="Olson B.J."/>
        </authorList>
    </citation>
    <scope>NUCLEOTIDE SEQUENCE [LARGE SCALE GENOMIC DNA]</scope>
    <source>
        <strain evidence="7">NIES-2863</strain>
    </source>
</reference>
<dbReference type="CDD" id="cd08996">
    <property type="entry name" value="GH32_FFase"/>
    <property type="match status" value="1"/>
</dbReference>
<feature type="region of interest" description="Disordered" evidence="4">
    <location>
        <begin position="71"/>
        <end position="95"/>
    </location>
</feature>
<dbReference type="InterPro" id="IPR013148">
    <property type="entry name" value="Glyco_hydro_32_N"/>
</dbReference>
<dbReference type="EMBL" id="LSYV01000031">
    <property type="protein sequence ID" value="KXZ48112.1"/>
    <property type="molecule type" value="Genomic_DNA"/>
</dbReference>
<feature type="region of interest" description="Disordered" evidence="4">
    <location>
        <begin position="1332"/>
        <end position="1416"/>
    </location>
</feature>
<evidence type="ECO:0000256" key="1">
    <source>
        <dbReference type="ARBA" id="ARBA00009902"/>
    </source>
</evidence>
<keyword evidence="7" id="KW-1185">Reference proteome</keyword>
<proteinExistence type="inferred from homology"/>
<comment type="caution">
    <text evidence="6">The sequence shown here is derived from an EMBL/GenBank/DDBJ whole genome shotgun (WGS) entry which is preliminary data.</text>
</comment>
<feature type="region of interest" description="Disordered" evidence="4">
    <location>
        <begin position="1"/>
        <end position="50"/>
    </location>
</feature>
<dbReference type="SMART" id="SM00640">
    <property type="entry name" value="Glyco_32"/>
    <property type="match status" value="1"/>
</dbReference>
<feature type="region of interest" description="Disordered" evidence="4">
    <location>
        <begin position="1061"/>
        <end position="1107"/>
    </location>
</feature>
<feature type="compositionally biased region" description="Low complexity" evidence="4">
    <location>
        <begin position="1088"/>
        <end position="1100"/>
    </location>
</feature>
<feature type="region of interest" description="Disordered" evidence="4">
    <location>
        <begin position="455"/>
        <end position="505"/>
    </location>
</feature>
<dbReference type="Proteomes" id="UP000075714">
    <property type="component" value="Unassembled WGS sequence"/>
</dbReference>
<feature type="compositionally biased region" description="Gly residues" evidence="4">
    <location>
        <begin position="78"/>
        <end position="91"/>
    </location>
</feature>
<gene>
    <name evidence="6" type="ORF">GPECTOR_30g207</name>
</gene>
<feature type="compositionally biased region" description="Gly residues" evidence="4">
    <location>
        <begin position="401"/>
        <end position="423"/>
    </location>
</feature>
<dbReference type="Gene3D" id="2.115.10.20">
    <property type="entry name" value="Glycosyl hydrolase domain, family 43"/>
    <property type="match status" value="2"/>
</dbReference>
<organism evidence="6 7">
    <name type="scientific">Gonium pectorale</name>
    <name type="common">Green alga</name>
    <dbReference type="NCBI Taxonomy" id="33097"/>
    <lineage>
        <taxon>Eukaryota</taxon>
        <taxon>Viridiplantae</taxon>
        <taxon>Chlorophyta</taxon>
        <taxon>core chlorophytes</taxon>
        <taxon>Chlorophyceae</taxon>
        <taxon>CS clade</taxon>
        <taxon>Chlamydomonadales</taxon>
        <taxon>Volvocaceae</taxon>
        <taxon>Gonium</taxon>
    </lineage>
</organism>
<evidence type="ECO:0000256" key="3">
    <source>
        <dbReference type="ARBA" id="ARBA00023295"/>
    </source>
</evidence>
<accession>A0A150GE49</accession>
<protein>
    <recommendedName>
        <fullName evidence="5">Glycosyl hydrolase family 32 N-terminal domain-containing protein</fullName>
    </recommendedName>
</protein>
<dbReference type="SUPFAM" id="SSF75005">
    <property type="entry name" value="Arabinanase/levansucrase/invertase"/>
    <property type="match status" value="2"/>
</dbReference>
<feature type="domain" description="Glycosyl hydrolase family 32 N-terminal" evidence="5">
    <location>
        <begin position="1156"/>
        <end position="1244"/>
    </location>
</feature>
<dbReference type="InterPro" id="IPR001362">
    <property type="entry name" value="Glyco_hydro_32"/>
</dbReference>
<keyword evidence="2" id="KW-0378">Hydrolase</keyword>
<evidence type="ECO:0000259" key="5">
    <source>
        <dbReference type="Pfam" id="PF00251"/>
    </source>
</evidence>
<feature type="region of interest" description="Disordered" evidence="4">
    <location>
        <begin position="398"/>
        <end position="434"/>
    </location>
</feature>
<evidence type="ECO:0000313" key="7">
    <source>
        <dbReference type="Proteomes" id="UP000075714"/>
    </source>
</evidence>
<evidence type="ECO:0000256" key="4">
    <source>
        <dbReference type="SAM" id="MobiDB-lite"/>
    </source>
</evidence>
<evidence type="ECO:0000313" key="6">
    <source>
        <dbReference type="EMBL" id="KXZ48112.1"/>
    </source>
</evidence>
<name>A0A150GE49_GONPE</name>
<sequence>MWAGPSPFADPAAGGSLSPLALTPAPSGGASAAASPSPAPSGAASPHVLSRGPSGCGPVAALTPAVSGLSAASTSTGGLSGGAVGGIGGGRTAHDREQDSLKPVFHVMPRSGWGSDPNGPIYYKGRYHLFYQARPGTCQWTWGVGWDHVVSTDLAHWERLPPAIFPTPGGADADGCFSGSIAVEPQSGIPVCFYTGARLRTNTDVPLPHPPPAHDMGLAHFESQCCAVCDPDDELLVRWRKVPMPLMELPHTGQLQAWRDPWFVEEGDGRGREWTMLIGSGFKERGGTALVYRSADFTRGWRFCGELCNWPNRKMGVVWECPFLVQLQPLPLCAHVLPTTDLAAVAAAPAAAPVPVAAEAAPPLEAQRRVSTHVALAALTGSCRLPDLLQQTEVVLREGDGSTGSGGFTSLGSDGGDGDGGLSDGSDANGSVGGDAGGGGGCTAAVEPTADLEKACTSEGGGSSWAGPAPPEEPTAGLESASTSEGGGRRWKGPTPPGEAAAEGISAEAAEGISAEAAEGISAEATEVARKEEMTLLPPMAPLTPLRHAPQPAPSAAAASLAVWPPPTPHDGPQTARDAVTGADATREAGGGAAPACDVPGDPPLPQLGSRDSMMERVGSRAIGLLDQLLQSVAPALCGVVPPPVSDTTAAAVASSGGSGDTSYVPFGAGAGDAAAEVPWAVSDDVSVGGRSGGGGAVWMGDGGGGDAIDVSVTAAPLPLPMPVPPEPQVCRRASAAVTIVVRRANSTMTGVAWEDGISAHGVGVGALGTSTPHTDGGGAAAADAAADVPPWPGTPVKSTELMLPSPLGAARAAAADSGRAAQGPDAAFTAAVFNVPMPPSLAAGGAAAVPVMQLGPPRVVAAVQAATAGGGGDGMALVSDSLTASVTVPAAAADSNAVLQDLHDMVTQVVQAYEARRLAAATAGSGGVAAAASACRTSTADEAQSTNAETRRDAAAATIGKRRLSYSPGVVGHSALPDPNKEVEPLPAPVTMRYRKAQPLLPPGASYSAAAAVGGAADRDIAPWLEQRNYADAPDSATATVQERVIAGASASAYAHSPSAALATAPPDPSSSCRLPSPRPVTSLTTPPASESSPAAEPAAEPRDATSCRALHADIDSDTAYAHACSIPAEGRWLFGNAPDACHISGPLVGTRPIFWLGKYDSTAAKYDMAGGEAGAAPLDIGNSLYAPACFRDPQGRNILWGYMKELRRVPPAPNPCGKYTYAGCVSLPRALYLKGDKLFQLPLPELTALRSDVAVHVSRVGLTHGSPWRLKGVRGLHLDVELAISPGTARRTSLLLRSWRPRGRGSAALVYDWPSRLLYVVYEALHPSKAGQWRGDEPTPVVGDRGIINGGVATGTAPPEGEDKGRQRGRAQQPHLRHKDESHGGRSPQLQSVPEDEDEGEGADGGGEEGAAGLGFSEGVEDWLWMRRGHAGGELDLPPGAPLRLRIFLDASCLEVFTGTGQGFGSGNRDPAGHFACPSGGPNSGGPDPGLELHSVGGDCVLDDLHAYELDSAWLREEDAPLDGHVRV</sequence>
<evidence type="ECO:0000256" key="2">
    <source>
        <dbReference type="ARBA" id="ARBA00022801"/>
    </source>
</evidence>
<keyword evidence="3" id="KW-0326">Glycosidase</keyword>
<dbReference type="PANTHER" id="PTHR31953">
    <property type="entry name" value="BETA-FRUCTOFURANOSIDASE, INSOLUBLE ISOENZYME CWINV1-RELATED"/>
    <property type="match status" value="1"/>
</dbReference>
<feature type="compositionally biased region" description="Low complexity" evidence="4">
    <location>
        <begin position="1061"/>
        <end position="1077"/>
    </location>
</feature>
<dbReference type="GO" id="GO:0005975">
    <property type="term" value="P:carbohydrate metabolic process"/>
    <property type="evidence" value="ECO:0007669"/>
    <property type="project" value="InterPro"/>
</dbReference>
<dbReference type="InterPro" id="IPR050551">
    <property type="entry name" value="Fructan_Metab_Enzymes"/>
</dbReference>
<feature type="domain" description="Glycosyl hydrolase family 32 N-terminal" evidence="5">
    <location>
        <begin position="106"/>
        <end position="329"/>
    </location>
</feature>
<dbReference type="Pfam" id="PF00251">
    <property type="entry name" value="Glyco_hydro_32N"/>
    <property type="match status" value="2"/>
</dbReference>
<dbReference type="STRING" id="33097.A0A150GE49"/>
<dbReference type="GO" id="GO:0004553">
    <property type="term" value="F:hydrolase activity, hydrolyzing O-glycosyl compounds"/>
    <property type="evidence" value="ECO:0007669"/>
    <property type="project" value="InterPro"/>
</dbReference>
<dbReference type="InterPro" id="IPR023296">
    <property type="entry name" value="Glyco_hydro_beta-prop_sf"/>
</dbReference>
<feature type="compositionally biased region" description="Low complexity" evidence="4">
    <location>
        <begin position="24"/>
        <end position="46"/>
    </location>
</feature>